<evidence type="ECO:0000256" key="4">
    <source>
        <dbReference type="ARBA" id="ARBA00022525"/>
    </source>
</evidence>
<accession>A0ABT0L7Q4</accession>
<dbReference type="Proteomes" id="UP001203423">
    <property type="component" value="Unassembled WGS sequence"/>
</dbReference>
<dbReference type="RefSeq" id="WP_248938960.1">
    <property type="nucleotide sequence ID" value="NZ_JAKIKS010000010.1"/>
</dbReference>
<evidence type="ECO:0000256" key="6">
    <source>
        <dbReference type="ARBA" id="ARBA00023026"/>
    </source>
</evidence>
<dbReference type="NCBIfam" id="TIGR02105">
    <property type="entry name" value="III_needle"/>
    <property type="match status" value="1"/>
</dbReference>
<comment type="similarity">
    <text evidence="7">Belongs to the SctF family.</text>
</comment>
<keyword evidence="3" id="KW-0813">Transport</keyword>
<dbReference type="Gene3D" id="1.20.58.90">
    <property type="match status" value="1"/>
</dbReference>
<proteinExistence type="inferred from homology"/>
<evidence type="ECO:0000256" key="3">
    <source>
        <dbReference type="ARBA" id="ARBA00022448"/>
    </source>
</evidence>
<dbReference type="EMBL" id="JAKIKS010000010">
    <property type="protein sequence ID" value="MCL1123673.1"/>
    <property type="molecule type" value="Genomic_DNA"/>
</dbReference>
<keyword evidence="5" id="KW-0653">Protein transport</keyword>
<dbReference type="InterPro" id="IPR021123">
    <property type="entry name" value="T3SS_needle-like"/>
</dbReference>
<protein>
    <submittedName>
        <fullName evidence="8">Type III secretion system needle filament subunit SctF</fullName>
    </submittedName>
</protein>
<dbReference type="InterPro" id="IPR037203">
    <property type="entry name" value="T3SS_needle-like_sf"/>
</dbReference>
<name>A0ABT0L7Q4_9GAMM</name>
<dbReference type="SUPFAM" id="SSF140129">
    <property type="entry name" value="MxiH-like"/>
    <property type="match status" value="1"/>
</dbReference>
<dbReference type="Pfam" id="PF09392">
    <property type="entry name" value="T3SS_needle_F"/>
    <property type="match status" value="1"/>
</dbReference>
<evidence type="ECO:0000256" key="2">
    <source>
        <dbReference type="ARBA" id="ARBA00004613"/>
    </source>
</evidence>
<evidence type="ECO:0000256" key="7">
    <source>
        <dbReference type="ARBA" id="ARBA00035658"/>
    </source>
</evidence>
<evidence type="ECO:0000256" key="1">
    <source>
        <dbReference type="ARBA" id="ARBA00004241"/>
    </source>
</evidence>
<sequence length="71" mass="7643">MDLSAIVSQISQQSASAAADLESVMATTDANDPDAMLQMQFSMQQYSNLVGYESAIIKTIKDMIQGIIAKI</sequence>
<comment type="caution">
    <text evidence="8">The sequence shown here is derived from an EMBL/GenBank/DDBJ whole genome shotgun (WGS) entry which is preliminary data.</text>
</comment>
<keyword evidence="6" id="KW-0843">Virulence</keyword>
<dbReference type="InterPro" id="IPR011841">
    <property type="entry name" value="T3SS_needle_YscF"/>
</dbReference>
<gene>
    <name evidence="8" type="primary">sctF</name>
    <name evidence="8" type="ORF">L2764_04025</name>
</gene>
<keyword evidence="9" id="KW-1185">Reference proteome</keyword>
<evidence type="ECO:0000256" key="5">
    <source>
        <dbReference type="ARBA" id="ARBA00022927"/>
    </source>
</evidence>
<reference evidence="8 9" key="1">
    <citation type="submission" date="2022-01" db="EMBL/GenBank/DDBJ databases">
        <title>Whole genome-based taxonomy of the Shewanellaceae.</title>
        <authorList>
            <person name="Martin-Rodriguez A.J."/>
        </authorList>
    </citation>
    <scope>NUCLEOTIDE SEQUENCE [LARGE SCALE GENOMIC DNA]</scope>
    <source>
        <strain evidence="8 9">DSM 17177</strain>
    </source>
</reference>
<evidence type="ECO:0000313" key="8">
    <source>
        <dbReference type="EMBL" id="MCL1123673.1"/>
    </source>
</evidence>
<keyword evidence="4" id="KW-0964">Secreted</keyword>
<organism evidence="8 9">
    <name type="scientific">Shewanella surugensis</name>
    <dbReference type="NCBI Taxonomy" id="212020"/>
    <lineage>
        <taxon>Bacteria</taxon>
        <taxon>Pseudomonadati</taxon>
        <taxon>Pseudomonadota</taxon>
        <taxon>Gammaproteobacteria</taxon>
        <taxon>Alteromonadales</taxon>
        <taxon>Shewanellaceae</taxon>
        <taxon>Shewanella</taxon>
    </lineage>
</organism>
<comment type="subcellular location">
    <subcellularLocation>
        <location evidence="1">Cell surface</location>
    </subcellularLocation>
    <subcellularLocation>
        <location evidence="2">Secreted</location>
    </subcellularLocation>
</comment>
<evidence type="ECO:0000313" key="9">
    <source>
        <dbReference type="Proteomes" id="UP001203423"/>
    </source>
</evidence>